<feature type="non-terminal residue" evidence="4">
    <location>
        <position position="1"/>
    </location>
</feature>
<dbReference type="InterPro" id="IPR000719">
    <property type="entry name" value="Prot_kinase_dom"/>
</dbReference>
<dbReference type="Gene3D" id="3.30.200.20">
    <property type="entry name" value="Phosphorylase Kinase, domain 1"/>
    <property type="match status" value="1"/>
</dbReference>
<dbReference type="Pfam" id="PF00069">
    <property type="entry name" value="Pkinase"/>
    <property type="match status" value="1"/>
</dbReference>
<dbReference type="InterPro" id="IPR050117">
    <property type="entry name" value="MAPK"/>
</dbReference>
<dbReference type="EMBL" id="CATQJA010001803">
    <property type="protein sequence ID" value="CAJ0568712.1"/>
    <property type="molecule type" value="Genomic_DNA"/>
</dbReference>
<dbReference type="InterPro" id="IPR011009">
    <property type="entry name" value="Kinase-like_dom_sf"/>
</dbReference>
<evidence type="ECO:0000313" key="4">
    <source>
        <dbReference type="EMBL" id="CAJ0568712.1"/>
    </source>
</evidence>
<dbReference type="AlphaFoldDB" id="A0AA36CHY9"/>
<organism evidence="4 5">
    <name type="scientific">Mesorhabditis spiculigera</name>
    <dbReference type="NCBI Taxonomy" id="96644"/>
    <lineage>
        <taxon>Eukaryota</taxon>
        <taxon>Metazoa</taxon>
        <taxon>Ecdysozoa</taxon>
        <taxon>Nematoda</taxon>
        <taxon>Chromadorea</taxon>
        <taxon>Rhabditida</taxon>
        <taxon>Rhabditina</taxon>
        <taxon>Rhabditomorpha</taxon>
        <taxon>Rhabditoidea</taxon>
        <taxon>Rhabditidae</taxon>
        <taxon>Mesorhabditinae</taxon>
        <taxon>Mesorhabditis</taxon>
    </lineage>
</organism>
<dbReference type="SUPFAM" id="SSF56112">
    <property type="entry name" value="Protein kinase-like (PK-like)"/>
    <property type="match status" value="1"/>
</dbReference>
<dbReference type="SMART" id="SM00220">
    <property type="entry name" value="S_TKc"/>
    <property type="match status" value="1"/>
</dbReference>
<dbReference type="GO" id="GO:0004672">
    <property type="term" value="F:protein kinase activity"/>
    <property type="evidence" value="ECO:0007669"/>
    <property type="project" value="InterPro"/>
</dbReference>
<keyword evidence="5" id="KW-1185">Reference proteome</keyword>
<proteinExistence type="predicted"/>
<protein>
    <recommendedName>
        <fullName evidence="3">Protein kinase domain-containing protein</fullName>
    </recommendedName>
</protein>
<accession>A0AA36CHY9</accession>
<comment type="caution">
    <text evidence="4">The sequence shown here is derived from an EMBL/GenBank/DDBJ whole genome shotgun (WGS) entry which is preliminary data.</text>
</comment>
<dbReference type="PANTHER" id="PTHR24055">
    <property type="entry name" value="MITOGEN-ACTIVATED PROTEIN KINASE"/>
    <property type="match status" value="1"/>
</dbReference>
<feature type="domain" description="Protein kinase" evidence="3">
    <location>
        <begin position="1"/>
        <end position="226"/>
    </location>
</feature>
<reference evidence="4" key="1">
    <citation type="submission" date="2023-06" db="EMBL/GenBank/DDBJ databases">
        <authorList>
            <person name="Delattre M."/>
        </authorList>
    </citation>
    <scope>NUCLEOTIDE SEQUENCE</scope>
    <source>
        <strain evidence="4">AF72</strain>
    </source>
</reference>
<keyword evidence="2" id="KW-0067">ATP-binding</keyword>
<sequence>MSELKEDKSYRWLMRELQNTQFLVHPNIVRLEDTFFEPNADGTVKYTWIVTERMETTLQAYINHINRPEKMDKPRDHRHVAAVMTQIFMALDFLHHRGVIHRDLNPKNVGLNLQTFDIKLLDFGCSGLTVSDGSMTTKGRVGTPHLYRPPELLVPNCTYDSRVDVWAVGLIALEMLGKKLFLPSSIPNPEGVEKDKLFSAYEAAMLQRVLDVLGVPEDRYEEVQST</sequence>
<evidence type="ECO:0000256" key="1">
    <source>
        <dbReference type="ARBA" id="ARBA00022741"/>
    </source>
</evidence>
<gene>
    <name evidence="4" type="ORF">MSPICULIGERA_LOCUS7226</name>
</gene>
<name>A0AA36CHY9_9BILA</name>
<dbReference type="GO" id="GO:0005524">
    <property type="term" value="F:ATP binding"/>
    <property type="evidence" value="ECO:0007669"/>
    <property type="project" value="UniProtKB-KW"/>
</dbReference>
<evidence type="ECO:0000259" key="3">
    <source>
        <dbReference type="PROSITE" id="PS50011"/>
    </source>
</evidence>
<evidence type="ECO:0000313" key="5">
    <source>
        <dbReference type="Proteomes" id="UP001177023"/>
    </source>
</evidence>
<evidence type="ECO:0000256" key="2">
    <source>
        <dbReference type="ARBA" id="ARBA00022840"/>
    </source>
</evidence>
<dbReference type="PROSITE" id="PS50011">
    <property type="entry name" value="PROTEIN_KINASE_DOM"/>
    <property type="match status" value="1"/>
</dbReference>
<dbReference type="Gene3D" id="1.10.510.10">
    <property type="entry name" value="Transferase(Phosphotransferase) domain 1"/>
    <property type="match status" value="1"/>
</dbReference>
<keyword evidence="1" id="KW-0547">Nucleotide-binding</keyword>
<dbReference type="Proteomes" id="UP001177023">
    <property type="component" value="Unassembled WGS sequence"/>
</dbReference>